<keyword evidence="12" id="KW-0067">ATP-binding</keyword>
<dbReference type="EC" id="2.7.10.2" evidence="5"/>
<keyword evidence="6" id="KW-1003">Cell membrane</keyword>
<keyword evidence="8" id="KW-0808">Transferase</keyword>
<dbReference type="EMBL" id="CAACVJ010000131">
    <property type="protein sequence ID" value="VEP13738.1"/>
    <property type="molecule type" value="Genomic_DNA"/>
</dbReference>
<evidence type="ECO:0000256" key="11">
    <source>
        <dbReference type="ARBA" id="ARBA00022777"/>
    </source>
</evidence>
<evidence type="ECO:0000313" key="23">
    <source>
        <dbReference type="EMBL" id="VEP13738.1"/>
    </source>
</evidence>
<feature type="domain" description="Tyrosine-protein kinase G-rich" evidence="22">
    <location>
        <begin position="399"/>
        <end position="468"/>
    </location>
</feature>
<keyword evidence="10" id="KW-0547">Nucleotide-binding</keyword>
<organism evidence="23 24">
    <name type="scientific">Hyella patelloides LEGE 07179</name>
    <dbReference type="NCBI Taxonomy" id="945734"/>
    <lineage>
        <taxon>Bacteria</taxon>
        <taxon>Bacillati</taxon>
        <taxon>Cyanobacteriota</taxon>
        <taxon>Cyanophyceae</taxon>
        <taxon>Pleurocapsales</taxon>
        <taxon>Hyellaceae</taxon>
        <taxon>Hyella</taxon>
    </lineage>
</organism>
<dbReference type="Gene3D" id="3.40.50.300">
    <property type="entry name" value="P-loop containing nucleotide triphosphate hydrolases"/>
    <property type="match status" value="1"/>
</dbReference>
<dbReference type="GO" id="GO:0004715">
    <property type="term" value="F:non-membrane spanning protein tyrosine kinase activity"/>
    <property type="evidence" value="ECO:0007669"/>
    <property type="project" value="UniProtKB-EC"/>
</dbReference>
<comment type="catalytic activity">
    <reaction evidence="16">
        <text>L-tyrosyl-[protein] + ATP = O-phospho-L-tyrosyl-[protein] + ADP + H(+)</text>
        <dbReference type="Rhea" id="RHEA:10596"/>
        <dbReference type="Rhea" id="RHEA-COMP:10136"/>
        <dbReference type="Rhea" id="RHEA-COMP:20101"/>
        <dbReference type="ChEBI" id="CHEBI:15378"/>
        <dbReference type="ChEBI" id="CHEBI:30616"/>
        <dbReference type="ChEBI" id="CHEBI:46858"/>
        <dbReference type="ChEBI" id="CHEBI:61978"/>
        <dbReference type="ChEBI" id="CHEBI:456216"/>
        <dbReference type="EC" id="2.7.10.2"/>
    </reaction>
</comment>
<evidence type="ECO:0000256" key="1">
    <source>
        <dbReference type="ARBA" id="ARBA00004429"/>
    </source>
</evidence>
<name>A0A563VQJ3_9CYAN</name>
<evidence type="ECO:0000313" key="24">
    <source>
        <dbReference type="Proteomes" id="UP000320055"/>
    </source>
</evidence>
<dbReference type="CDD" id="cd05387">
    <property type="entry name" value="BY-kinase"/>
    <property type="match status" value="1"/>
</dbReference>
<evidence type="ECO:0000256" key="18">
    <source>
        <dbReference type="SAM" id="MobiDB-lite"/>
    </source>
</evidence>
<feature type="domain" description="AAA" evidence="21">
    <location>
        <begin position="537"/>
        <end position="655"/>
    </location>
</feature>
<evidence type="ECO:0000256" key="5">
    <source>
        <dbReference type="ARBA" id="ARBA00011903"/>
    </source>
</evidence>
<keyword evidence="9 19" id="KW-0812">Transmembrane</keyword>
<comment type="similarity">
    <text evidence="4">Belongs to the etk/wzc family.</text>
</comment>
<dbReference type="Proteomes" id="UP000320055">
    <property type="component" value="Unassembled WGS sequence"/>
</dbReference>
<evidence type="ECO:0000256" key="7">
    <source>
        <dbReference type="ARBA" id="ARBA00022519"/>
    </source>
</evidence>
<dbReference type="OrthoDB" id="9758283at2"/>
<reference evidence="23 24" key="1">
    <citation type="submission" date="2019-01" db="EMBL/GenBank/DDBJ databases">
        <authorList>
            <person name="Brito A."/>
        </authorList>
    </citation>
    <scope>NUCLEOTIDE SEQUENCE [LARGE SCALE GENOMIC DNA]</scope>
    <source>
        <strain evidence="23">1</strain>
    </source>
</reference>
<evidence type="ECO:0000256" key="9">
    <source>
        <dbReference type="ARBA" id="ARBA00022692"/>
    </source>
</evidence>
<gene>
    <name evidence="23" type="ORF">H1P_2160002</name>
</gene>
<dbReference type="SUPFAM" id="SSF52540">
    <property type="entry name" value="P-loop containing nucleoside triphosphate hydrolases"/>
    <property type="match status" value="1"/>
</dbReference>
<comment type="subcellular location">
    <subcellularLocation>
        <location evidence="1">Cell inner membrane</location>
        <topology evidence="1">Multi-pass membrane protein</topology>
    </subcellularLocation>
</comment>
<evidence type="ECO:0000259" key="21">
    <source>
        <dbReference type="Pfam" id="PF13614"/>
    </source>
</evidence>
<evidence type="ECO:0000256" key="17">
    <source>
        <dbReference type="SAM" id="Coils"/>
    </source>
</evidence>
<feature type="region of interest" description="Disordered" evidence="18">
    <location>
        <begin position="726"/>
        <end position="768"/>
    </location>
</feature>
<evidence type="ECO:0000256" key="2">
    <source>
        <dbReference type="ARBA" id="ARBA00006683"/>
    </source>
</evidence>
<comment type="similarity">
    <text evidence="2">Belongs to the CpsC/CapA family.</text>
</comment>
<dbReference type="InterPro" id="IPR003856">
    <property type="entry name" value="LPS_length_determ_N"/>
</dbReference>
<dbReference type="InterPro" id="IPR005702">
    <property type="entry name" value="Wzc-like_C"/>
</dbReference>
<keyword evidence="7" id="KW-0997">Cell inner membrane</keyword>
<keyword evidence="15" id="KW-0829">Tyrosine-protein kinase</keyword>
<feature type="compositionally biased region" description="Polar residues" evidence="18">
    <location>
        <begin position="754"/>
        <end position="768"/>
    </location>
</feature>
<evidence type="ECO:0000256" key="4">
    <source>
        <dbReference type="ARBA" id="ARBA00008883"/>
    </source>
</evidence>
<feature type="transmembrane region" description="Helical" evidence="19">
    <location>
        <begin position="46"/>
        <end position="64"/>
    </location>
</feature>
<comment type="similarity">
    <text evidence="3">Belongs to the CpsD/CapB family.</text>
</comment>
<dbReference type="NCBIfam" id="TIGR01007">
    <property type="entry name" value="eps_fam"/>
    <property type="match status" value="1"/>
</dbReference>
<keyword evidence="13 19" id="KW-1133">Transmembrane helix</keyword>
<dbReference type="InterPro" id="IPR025669">
    <property type="entry name" value="AAA_dom"/>
</dbReference>
<evidence type="ECO:0000256" key="15">
    <source>
        <dbReference type="ARBA" id="ARBA00023137"/>
    </source>
</evidence>
<dbReference type="InterPro" id="IPR027417">
    <property type="entry name" value="P-loop_NTPase"/>
</dbReference>
<dbReference type="GO" id="GO:0005886">
    <property type="term" value="C:plasma membrane"/>
    <property type="evidence" value="ECO:0007669"/>
    <property type="project" value="UniProtKB-SubCell"/>
</dbReference>
<evidence type="ECO:0000256" key="16">
    <source>
        <dbReference type="ARBA" id="ARBA00051245"/>
    </source>
</evidence>
<dbReference type="Pfam" id="PF13614">
    <property type="entry name" value="AAA_31"/>
    <property type="match status" value="1"/>
</dbReference>
<evidence type="ECO:0000256" key="19">
    <source>
        <dbReference type="SAM" id="Phobius"/>
    </source>
</evidence>
<keyword evidence="11" id="KW-0418">Kinase</keyword>
<evidence type="ECO:0000256" key="13">
    <source>
        <dbReference type="ARBA" id="ARBA00022989"/>
    </source>
</evidence>
<evidence type="ECO:0000256" key="10">
    <source>
        <dbReference type="ARBA" id="ARBA00022741"/>
    </source>
</evidence>
<evidence type="ECO:0000256" key="6">
    <source>
        <dbReference type="ARBA" id="ARBA00022475"/>
    </source>
</evidence>
<evidence type="ECO:0000256" key="3">
    <source>
        <dbReference type="ARBA" id="ARBA00007316"/>
    </source>
</evidence>
<keyword evidence="14 19" id="KW-0472">Membrane</keyword>
<accession>A0A563VQJ3</accession>
<dbReference type="Pfam" id="PF02706">
    <property type="entry name" value="Wzz"/>
    <property type="match status" value="1"/>
</dbReference>
<protein>
    <recommendedName>
        <fullName evidence="5">non-specific protein-tyrosine kinase</fullName>
        <ecNumber evidence="5">2.7.10.2</ecNumber>
    </recommendedName>
</protein>
<dbReference type="AlphaFoldDB" id="A0A563VQJ3"/>
<sequence>MTNNGFNYYPPKELESNYYNLPKSRENLDLDLGQYLLKLKRRWKPAILVFLATLGGSVFLSLFLQNSYQAAGKLLFRQNTAASLTGIGEDISSLDSIGVNETPLKNEIEKITASPVLQETIDQLELTDGEGEPLKPKNFAQNLTVELVGGSDVIEVGYNADRPEIAAEIVNTLMTIYVREQIRNNQAEPANAKEFINRQLPEIEVKVETAESELEQFRTENSIIDLQEEKRTIVQDAGAINRQIATLGASYQGKQAQTKAMQSQLGLNLQQAIAANQLGNTPAVKSTLTELSDTEAAIAKERQRFKDNHPSIVSLQEKKANLRQQLEQSIAETVGIGVEVSDGLLNAGDNNKETILENFINLKIEELSLQQQLSSVSQSQQEYLKRADELPRLEKKEQELMRKADTANKTYTALLESLQQARLAENQQTGNVDIIEEAIAPETGSSGRMALILLGFLSGLFLSNLTAIALEWQDRTVKSIPELKKKLPYKVLGVIPQMDDVKEQGVLVKEEPDSYVSELYRMLQANLKFMNSQRAPKVILVTSSVPGEGKSTITANLAAAIAQLGRYVLLIDGDLRKPTQNTLWKAPKTVGLQDLIRDRKPLANAVHRPMPKLDILFSTSRVSNPLALLDSPEMGELIARGRKTYDLVLIDAPPLPVTADVLTLSKMVDGILFVSRLGVVENESADLAQEALTSIDPNILGMVINGVKSKEFEQYSYSSKYGKRYFNQKPANENDNGNSNGNNNGNNNNHSSNQKLEMSSFSNKIDDL</sequence>
<dbReference type="RefSeq" id="WP_144871999.1">
    <property type="nucleotide sequence ID" value="NZ_LR213963.1"/>
</dbReference>
<evidence type="ECO:0000256" key="12">
    <source>
        <dbReference type="ARBA" id="ARBA00022840"/>
    </source>
</evidence>
<dbReference type="GO" id="GO:0005524">
    <property type="term" value="F:ATP binding"/>
    <property type="evidence" value="ECO:0007669"/>
    <property type="project" value="UniProtKB-KW"/>
</dbReference>
<feature type="compositionally biased region" description="Low complexity" evidence="18">
    <location>
        <begin position="733"/>
        <end position="753"/>
    </location>
</feature>
<dbReference type="Pfam" id="PF13807">
    <property type="entry name" value="GNVR"/>
    <property type="match status" value="1"/>
</dbReference>
<proteinExistence type="inferred from homology"/>
<keyword evidence="17" id="KW-0175">Coiled coil</keyword>
<dbReference type="InterPro" id="IPR032807">
    <property type="entry name" value="GNVR"/>
</dbReference>
<dbReference type="PANTHER" id="PTHR32309:SF13">
    <property type="entry name" value="FERRIC ENTEROBACTIN TRANSPORT PROTEIN FEPE"/>
    <property type="match status" value="1"/>
</dbReference>
<feature type="domain" description="Polysaccharide chain length determinant N-terminal" evidence="20">
    <location>
        <begin position="29"/>
        <end position="124"/>
    </location>
</feature>
<keyword evidence="24" id="KW-1185">Reference proteome</keyword>
<evidence type="ECO:0000256" key="14">
    <source>
        <dbReference type="ARBA" id="ARBA00023136"/>
    </source>
</evidence>
<dbReference type="InterPro" id="IPR050445">
    <property type="entry name" value="Bact_polysacc_biosynth/exp"/>
</dbReference>
<evidence type="ECO:0000259" key="22">
    <source>
        <dbReference type="Pfam" id="PF13807"/>
    </source>
</evidence>
<dbReference type="PANTHER" id="PTHR32309">
    <property type="entry name" value="TYROSINE-PROTEIN KINASE"/>
    <property type="match status" value="1"/>
</dbReference>
<feature type="coiled-coil region" evidence="17">
    <location>
        <begin position="193"/>
        <end position="220"/>
    </location>
</feature>
<evidence type="ECO:0000256" key="8">
    <source>
        <dbReference type="ARBA" id="ARBA00022679"/>
    </source>
</evidence>
<evidence type="ECO:0000259" key="20">
    <source>
        <dbReference type="Pfam" id="PF02706"/>
    </source>
</evidence>